<keyword evidence="2" id="KW-1185">Reference proteome</keyword>
<dbReference type="STRING" id="1203554.HMPREF1476_00220"/>
<gene>
    <name evidence="1" type="ORF">HMPREF1476_00220</name>
</gene>
<name>S3BL70_9BURK</name>
<dbReference type="HOGENOM" id="CLU_1554515_0_0_4"/>
<dbReference type="RefSeq" id="WP_016473658.1">
    <property type="nucleotide sequence ID" value="NZ_KE150480.1"/>
</dbReference>
<accession>S3BL70</accession>
<comment type="caution">
    <text evidence="1">The sequence shown here is derived from an EMBL/GenBank/DDBJ whole genome shotgun (WGS) entry which is preliminary data.</text>
</comment>
<sequence>MEEDDMFSDDRDFRVTHRVLARRVGVKPDELLDMLETLDICSLGLIKMRGGLYFTEKQAEIIVHNFDFVRRMHVDYIAEMAQKRLLNRGLAGFTFSEEGISQYVADMVDLANDLKKISRKYRAIPTGGSVSFYREPPSLRKDFREIVKEAMFKDNKLVRKNRDSLPRDLYLA</sequence>
<proteinExistence type="predicted"/>
<organism evidence="1 2">
    <name type="scientific">Sutterella wadsworthensis HGA0223</name>
    <dbReference type="NCBI Taxonomy" id="1203554"/>
    <lineage>
        <taxon>Bacteria</taxon>
        <taxon>Pseudomonadati</taxon>
        <taxon>Pseudomonadota</taxon>
        <taxon>Betaproteobacteria</taxon>
        <taxon>Burkholderiales</taxon>
        <taxon>Sutterellaceae</taxon>
        <taxon>Sutterella</taxon>
    </lineage>
</organism>
<dbReference type="Proteomes" id="UP000014400">
    <property type="component" value="Unassembled WGS sequence"/>
</dbReference>
<evidence type="ECO:0000313" key="2">
    <source>
        <dbReference type="Proteomes" id="UP000014400"/>
    </source>
</evidence>
<protein>
    <submittedName>
        <fullName evidence="1">Uncharacterized protein</fullName>
    </submittedName>
</protein>
<evidence type="ECO:0000313" key="1">
    <source>
        <dbReference type="EMBL" id="EPE01984.1"/>
    </source>
</evidence>
<reference evidence="1 2" key="1">
    <citation type="submission" date="2013-04" db="EMBL/GenBank/DDBJ databases">
        <title>The Genome Sequence of Sutterella wadsworthensis HGA0223.</title>
        <authorList>
            <consortium name="The Broad Institute Genomics Platform"/>
            <person name="Earl A."/>
            <person name="Ward D."/>
            <person name="Feldgarden M."/>
            <person name="Gevers D."/>
            <person name="Schmidt T.M."/>
            <person name="Dover J."/>
            <person name="Dai D."/>
            <person name="Walker B."/>
            <person name="Young S."/>
            <person name="Zeng Q."/>
            <person name="Gargeya S."/>
            <person name="Fitzgerald M."/>
            <person name="Haas B."/>
            <person name="Abouelleil A."/>
            <person name="Allen A.W."/>
            <person name="Alvarado L."/>
            <person name="Arachchi H.M."/>
            <person name="Berlin A.M."/>
            <person name="Chapman S.B."/>
            <person name="Gainer-Dewar J."/>
            <person name="Goldberg J."/>
            <person name="Griggs A."/>
            <person name="Gujja S."/>
            <person name="Hansen M."/>
            <person name="Howarth C."/>
            <person name="Imamovic A."/>
            <person name="Ireland A."/>
            <person name="Larimer J."/>
            <person name="McCowan C."/>
            <person name="Murphy C."/>
            <person name="Pearson M."/>
            <person name="Poon T.W."/>
            <person name="Priest M."/>
            <person name="Roberts A."/>
            <person name="Saif S."/>
            <person name="Shea T."/>
            <person name="Sisk P."/>
            <person name="Sykes S."/>
            <person name="Wortman J."/>
            <person name="Nusbaum C."/>
            <person name="Birren B."/>
        </authorList>
    </citation>
    <scope>NUCLEOTIDE SEQUENCE [LARGE SCALE GENOMIC DNA]</scope>
    <source>
        <strain evidence="1 2">HGA0223</strain>
    </source>
</reference>
<dbReference type="AlphaFoldDB" id="S3BL70"/>
<dbReference type="EMBL" id="ATCF01000004">
    <property type="protein sequence ID" value="EPE01984.1"/>
    <property type="molecule type" value="Genomic_DNA"/>
</dbReference>